<dbReference type="EMBL" id="VCEB01000002">
    <property type="protein sequence ID" value="KAB0382229.1"/>
    <property type="molecule type" value="Genomic_DNA"/>
</dbReference>
<comment type="caution">
    <text evidence="1">The sequence shown here is derived from an EMBL/GenBank/DDBJ whole genome shotgun (WGS) entry which is preliminary data.</text>
</comment>
<accession>A0A5J5MPP0</accession>
<reference evidence="1 2" key="1">
    <citation type="submission" date="2019-06" db="EMBL/GenBank/DDBJ databases">
        <title>Discovery of a novel chromosome fission-fusion reversal in muntjac.</title>
        <authorList>
            <person name="Mudd A.B."/>
            <person name="Bredeson J.V."/>
            <person name="Baum R."/>
            <person name="Hockemeyer D."/>
            <person name="Rokhsar D.S."/>
        </authorList>
    </citation>
    <scope>NUCLEOTIDE SEQUENCE [LARGE SCALE GENOMIC DNA]</scope>
    <source>
        <strain evidence="1">UCam_UCB_Mr</strain>
        <tissue evidence="1">Fibroblast cell line</tissue>
    </source>
</reference>
<gene>
    <name evidence="1" type="ORF">FD755_004146</name>
</gene>
<organism evidence="1 2">
    <name type="scientific">Muntiacus reevesi</name>
    <name type="common">Reeves' muntjac</name>
    <name type="synonym">Cervus reevesi</name>
    <dbReference type="NCBI Taxonomy" id="9886"/>
    <lineage>
        <taxon>Eukaryota</taxon>
        <taxon>Metazoa</taxon>
        <taxon>Chordata</taxon>
        <taxon>Craniata</taxon>
        <taxon>Vertebrata</taxon>
        <taxon>Euteleostomi</taxon>
        <taxon>Mammalia</taxon>
        <taxon>Eutheria</taxon>
        <taxon>Laurasiatheria</taxon>
        <taxon>Artiodactyla</taxon>
        <taxon>Ruminantia</taxon>
        <taxon>Pecora</taxon>
        <taxon>Cervidae</taxon>
        <taxon>Muntiacinae</taxon>
        <taxon>Muntiacus</taxon>
    </lineage>
</organism>
<sequence length="56" mass="6473">MNCSDLCKSLFISCVFSPPRVKEAEEVCRQKKGKSLYKIKPRHDSGIKLIQMKILF</sequence>
<name>A0A5J5MPP0_MUNRE</name>
<evidence type="ECO:0000313" key="1">
    <source>
        <dbReference type="EMBL" id="KAB0382229.1"/>
    </source>
</evidence>
<dbReference type="Proteomes" id="UP000326062">
    <property type="component" value="Chromosome 2"/>
</dbReference>
<keyword evidence="2" id="KW-1185">Reference proteome</keyword>
<evidence type="ECO:0000313" key="2">
    <source>
        <dbReference type="Proteomes" id="UP000326062"/>
    </source>
</evidence>
<proteinExistence type="predicted"/>
<protein>
    <submittedName>
        <fullName evidence="1">Uncharacterized protein</fullName>
    </submittedName>
</protein>
<dbReference type="AlphaFoldDB" id="A0A5J5MPP0"/>